<proteinExistence type="predicted"/>
<evidence type="ECO:0000313" key="1">
    <source>
        <dbReference type="EMBL" id="MBB3327001.1"/>
    </source>
</evidence>
<evidence type="ECO:0008006" key="3">
    <source>
        <dbReference type="Google" id="ProtNLM"/>
    </source>
</evidence>
<dbReference type="InterPro" id="IPR027396">
    <property type="entry name" value="DsrEFH-like"/>
</dbReference>
<comment type="caution">
    <text evidence="1">The sequence shown here is derived from an EMBL/GenBank/DDBJ whole genome shotgun (WGS) entry which is preliminary data.</text>
</comment>
<dbReference type="EMBL" id="JACHZG010000001">
    <property type="protein sequence ID" value="MBB3327001.1"/>
    <property type="molecule type" value="Genomic_DNA"/>
</dbReference>
<dbReference type="Gene3D" id="3.40.1260.10">
    <property type="entry name" value="DsrEFH-like"/>
    <property type="match status" value="1"/>
</dbReference>
<sequence length="120" mass="12788">MTSAPHHATPGVVFHLDEGDPAKHESVLRNVANVLDALGDGTVVELVTHGPGLRAVLAGAPHETALRTLIERGVQVDACANTMRREHVGEDQLAAGVTIVPAGIVQLIHRQRDGWSYVRP</sequence>
<protein>
    <recommendedName>
        <fullName evidence="3">DsrE/DsrF-like family protein</fullName>
    </recommendedName>
</protein>
<dbReference type="AlphaFoldDB" id="A0A7W5JVC7"/>
<organism evidence="1 2">
    <name type="scientific">Microlunatus antarcticus</name>
    <dbReference type="NCBI Taxonomy" id="53388"/>
    <lineage>
        <taxon>Bacteria</taxon>
        <taxon>Bacillati</taxon>
        <taxon>Actinomycetota</taxon>
        <taxon>Actinomycetes</taxon>
        <taxon>Propionibacteriales</taxon>
        <taxon>Propionibacteriaceae</taxon>
        <taxon>Microlunatus</taxon>
    </lineage>
</organism>
<dbReference type="PANTHER" id="PTHR37691:SF1">
    <property type="entry name" value="BLR3518 PROTEIN"/>
    <property type="match status" value="1"/>
</dbReference>
<evidence type="ECO:0000313" key="2">
    <source>
        <dbReference type="Proteomes" id="UP000565572"/>
    </source>
</evidence>
<name>A0A7W5JVC7_9ACTN</name>
<reference evidence="1 2" key="1">
    <citation type="submission" date="2020-08" db="EMBL/GenBank/DDBJ databases">
        <title>Sequencing the genomes of 1000 actinobacteria strains.</title>
        <authorList>
            <person name="Klenk H.-P."/>
        </authorList>
    </citation>
    <scope>NUCLEOTIDE SEQUENCE [LARGE SCALE GENOMIC DNA]</scope>
    <source>
        <strain evidence="1 2">DSM 11053</strain>
    </source>
</reference>
<gene>
    <name evidence="1" type="ORF">FHX39_001945</name>
</gene>
<accession>A0A7W5JVC7</accession>
<keyword evidence="2" id="KW-1185">Reference proteome</keyword>
<dbReference type="Proteomes" id="UP000565572">
    <property type="component" value="Unassembled WGS sequence"/>
</dbReference>
<dbReference type="InterPro" id="IPR003787">
    <property type="entry name" value="Sulphur_relay_DsrE/F-like"/>
</dbReference>
<dbReference type="Pfam" id="PF02635">
    <property type="entry name" value="DsrE"/>
    <property type="match status" value="1"/>
</dbReference>
<dbReference type="RefSeq" id="WP_183337920.1">
    <property type="nucleotide sequence ID" value="NZ_JACHZG010000001.1"/>
</dbReference>
<dbReference type="PANTHER" id="PTHR37691">
    <property type="entry name" value="BLR3518 PROTEIN"/>
    <property type="match status" value="1"/>
</dbReference>
<dbReference type="SUPFAM" id="SSF75169">
    <property type="entry name" value="DsrEFH-like"/>
    <property type="match status" value="1"/>
</dbReference>